<sequence length="189" mass="21424">MRGFLTATLLSLLRLSLSVQQDDGDNDGETMVKKIPCTADTEKGLQYRKISWYKVEEDSEGLIGLVLKDLRTEVTVLYKFANQSYEVDSDYSLVLPEATVRDCGQYRCTLWPPVGHYIQDGDAEFYTHGCFRRERQSKAVSGEKTGLKVNNTHLFLIISALLISSSVVIGCVIYRRRKGLQKTKQVDLF</sequence>
<dbReference type="Gene3D" id="2.60.40.10">
    <property type="entry name" value="Immunoglobulins"/>
    <property type="match status" value="1"/>
</dbReference>
<reference evidence="5" key="1">
    <citation type="submission" date="2013-03" db="EMBL/GenBank/DDBJ databases">
        <authorList>
            <person name="Jeffery W."/>
            <person name="Warren W."/>
            <person name="Wilson R.K."/>
        </authorList>
    </citation>
    <scope>NUCLEOTIDE SEQUENCE</scope>
    <source>
        <strain evidence="5">female</strain>
    </source>
</reference>
<keyword evidence="1" id="KW-1133">Transmembrane helix</keyword>
<keyword evidence="2" id="KW-0732">Signal</keyword>
<feature type="chain" id="PRO_5017485384" description="Ig-like domain-containing protein" evidence="2">
    <location>
        <begin position="19"/>
        <end position="189"/>
    </location>
</feature>
<evidence type="ECO:0000256" key="1">
    <source>
        <dbReference type="SAM" id="Phobius"/>
    </source>
</evidence>
<reference evidence="4" key="3">
    <citation type="submission" date="2025-08" db="UniProtKB">
        <authorList>
            <consortium name="Ensembl"/>
        </authorList>
    </citation>
    <scope>IDENTIFICATION</scope>
</reference>
<dbReference type="STRING" id="7994.ENSAMXP00000037604"/>
<evidence type="ECO:0000313" key="4">
    <source>
        <dbReference type="Ensembl" id="ENSAMXP00000037604.1"/>
    </source>
</evidence>
<reference evidence="5" key="2">
    <citation type="journal article" date="2014" name="Nat. Commun.">
        <title>The cavefish genome reveals candidate genes for eye loss.</title>
        <authorList>
            <person name="McGaugh S.E."/>
            <person name="Gross J.B."/>
            <person name="Aken B."/>
            <person name="Blin M."/>
            <person name="Borowsky R."/>
            <person name="Chalopin D."/>
            <person name="Hinaux H."/>
            <person name="Jeffery W.R."/>
            <person name="Keene A."/>
            <person name="Ma L."/>
            <person name="Minx P."/>
            <person name="Murphy D."/>
            <person name="O'Quin K.E."/>
            <person name="Retaux S."/>
            <person name="Rohner N."/>
            <person name="Searle S.M."/>
            <person name="Stahl B.A."/>
            <person name="Tabin C."/>
            <person name="Volff J.N."/>
            <person name="Yoshizawa M."/>
            <person name="Warren W.C."/>
        </authorList>
    </citation>
    <scope>NUCLEOTIDE SEQUENCE [LARGE SCALE GENOMIC DNA]</scope>
    <source>
        <strain evidence="5">female</strain>
    </source>
</reference>
<name>A0A3B1J8F4_ASTMX</name>
<dbReference type="InterPro" id="IPR013783">
    <property type="entry name" value="Ig-like_fold"/>
</dbReference>
<keyword evidence="1" id="KW-0472">Membrane</keyword>
<proteinExistence type="predicted"/>
<dbReference type="PANTHER" id="PTHR15193">
    <property type="entry name" value="CD83 ANTIGEN"/>
    <property type="match status" value="1"/>
</dbReference>
<dbReference type="PROSITE" id="PS50835">
    <property type="entry name" value="IG_LIKE"/>
    <property type="match status" value="1"/>
</dbReference>
<organism evidence="4 5">
    <name type="scientific">Astyanax mexicanus</name>
    <name type="common">Blind cave fish</name>
    <name type="synonym">Astyanax fasciatus mexicanus</name>
    <dbReference type="NCBI Taxonomy" id="7994"/>
    <lineage>
        <taxon>Eukaryota</taxon>
        <taxon>Metazoa</taxon>
        <taxon>Chordata</taxon>
        <taxon>Craniata</taxon>
        <taxon>Vertebrata</taxon>
        <taxon>Euteleostomi</taxon>
        <taxon>Actinopterygii</taxon>
        <taxon>Neopterygii</taxon>
        <taxon>Teleostei</taxon>
        <taxon>Ostariophysi</taxon>
        <taxon>Characiformes</taxon>
        <taxon>Characoidei</taxon>
        <taxon>Acestrorhamphidae</taxon>
        <taxon>Acestrorhamphinae</taxon>
        <taxon>Astyanax</taxon>
    </lineage>
</organism>
<evidence type="ECO:0000256" key="2">
    <source>
        <dbReference type="SAM" id="SignalP"/>
    </source>
</evidence>
<feature type="transmembrane region" description="Helical" evidence="1">
    <location>
        <begin position="154"/>
        <end position="174"/>
    </location>
</feature>
<dbReference type="SUPFAM" id="SSF48726">
    <property type="entry name" value="Immunoglobulin"/>
    <property type="match status" value="1"/>
</dbReference>
<dbReference type="Ensembl" id="ENSAMXT00000045021.1">
    <property type="protein sequence ID" value="ENSAMXP00000037604.1"/>
    <property type="gene ID" value="ENSAMXG00000033474.1"/>
</dbReference>
<dbReference type="Proteomes" id="UP000018467">
    <property type="component" value="Unassembled WGS sequence"/>
</dbReference>
<dbReference type="InterPro" id="IPR036179">
    <property type="entry name" value="Ig-like_dom_sf"/>
</dbReference>
<dbReference type="PANTHER" id="PTHR15193:SF1">
    <property type="entry name" value="CD83 ANTIGEN"/>
    <property type="match status" value="1"/>
</dbReference>
<keyword evidence="1" id="KW-0812">Transmembrane</keyword>
<reference evidence="4" key="4">
    <citation type="submission" date="2025-09" db="UniProtKB">
        <authorList>
            <consortium name="Ensembl"/>
        </authorList>
    </citation>
    <scope>IDENTIFICATION</scope>
</reference>
<dbReference type="AlphaFoldDB" id="A0A3B1J8F4"/>
<evidence type="ECO:0000259" key="3">
    <source>
        <dbReference type="PROSITE" id="PS50835"/>
    </source>
</evidence>
<dbReference type="Bgee" id="ENSAMXG00000033474">
    <property type="expression patterns" value="Expressed in bone element and 14 other cell types or tissues"/>
</dbReference>
<protein>
    <recommendedName>
        <fullName evidence="3">Ig-like domain-containing protein</fullName>
    </recommendedName>
</protein>
<dbReference type="GeneTree" id="ENSGT00740000116647"/>
<feature type="signal peptide" evidence="2">
    <location>
        <begin position="1"/>
        <end position="18"/>
    </location>
</feature>
<keyword evidence="5" id="KW-1185">Reference proteome</keyword>
<accession>A0A3B1J8F4</accession>
<evidence type="ECO:0000313" key="5">
    <source>
        <dbReference type="Proteomes" id="UP000018467"/>
    </source>
</evidence>
<dbReference type="InParanoid" id="A0A3B1J8F4"/>
<dbReference type="InterPro" id="IPR007110">
    <property type="entry name" value="Ig-like_dom"/>
</dbReference>
<feature type="domain" description="Ig-like" evidence="3">
    <location>
        <begin position="27"/>
        <end position="110"/>
    </location>
</feature>